<proteinExistence type="predicted"/>
<dbReference type="RefSeq" id="WP_069364124.1">
    <property type="nucleotide sequence ID" value="NZ_CP012502.1"/>
</dbReference>
<dbReference type="OrthoDB" id="120019at2"/>
<dbReference type="PANTHER" id="PTHR47197:SF3">
    <property type="entry name" value="DIHYDRO-HEME D1 DEHYDROGENASE"/>
    <property type="match status" value="1"/>
</dbReference>
<dbReference type="STRING" id="632773.BBEV_0605"/>
<gene>
    <name evidence="1" type="ORF">BBEV_0605</name>
</gene>
<keyword evidence="1" id="KW-0449">Lipoprotein</keyword>
<keyword evidence="2" id="KW-1185">Reference proteome</keyword>
<sequence length="336" mass="38381">MPHYLLYCLIPLFAMFFISCEQNNGQLSGFTSPENDSVLIAHIKEPLLTLVDLETNEIQKEIELPFVISDMVYLEHLDTFVIAGQDQTDLFYYDKNIGSFESLVSLEEGINHLYYIPETMELYASNSLYNTLYRILYCDDDTGNIQVEQVDTGEHPGSLTYSRDLDQLFLANVYDHQIEVFDRQSLQQLDAFHVLDRPNGLLVVDNQLFIGGHGTGGDLNREVHIASLPDQEEQKQIETGLMPVFFEYNPSKNHVLVMNHGSHTISQIDLNRMQITAEQDVSFNPYFSSQYQDDYLITTLDGHELIRVDKNTLDLNHSIPVRPGPHSMIILEGTNP</sequence>
<dbReference type="PANTHER" id="PTHR47197">
    <property type="entry name" value="PROTEIN NIRF"/>
    <property type="match status" value="1"/>
</dbReference>
<name>A0A1D7QSL9_9BACI</name>
<protein>
    <submittedName>
        <fullName evidence="1">Lipoprotein, putative</fullName>
    </submittedName>
</protein>
<dbReference type="KEGG" id="bbev:BBEV_0605"/>
<dbReference type="InterPro" id="IPR015943">
    <property type="entry name" value="WD40/YVTN_repeat-like_dom_sf"/>
</dbReference>
<evidence type="ECO:0000313" key="2">
    <source>
        <dbReference type="Proteomes" id="UP000094463"/>
    </source>
</evidence>
<dbReference type="Gene3D" id="2.130.10.10">
    <property type="entry name" value="YVTN repeat-like/Quinoprotein amine dehydrogenase"/>
    <property type="match status" value="1"/>
</dbReference>
<dbReference type="InterPro" id="IPR051200">
    <property type="entry name" value="Host-pathogen_enzymatic-act"/>
</dbReference>
<organism evidence="1 2">
    <name type="scientific">Salisediminibacterium beveridgei</name>
    <dbReference type="NCBI Taxonomy" id="632773"/>
    <lineage>
        <taxon>Bacteria</taxon>
        <taxon>Bacillati</taxon>
        <taxon>Bacillota</taxon>
        <taxon>Bacilli</taxon>
        <taxon>Bacillales</taxon>
        <taxon>Bacillaceae</taxon>
        <taxon>Salisediminibacterium</taxon>
    </lineage>
</organism>
<evidence type="ECO:0000313" key="1">
    <source>
        <dbReference type="EMBL" id="AOM81998.1"/>
    </source>
</evidence>
<accession>A0A1D7QSL9</accession>
<dbReference type="EMBL" id="CP012502">
    <property type="protein sequence ID" value="AOM81998.1"/>
    <property type="molecule type" value="Genomic_DNA"/>
</dbReference>
<dbReference type="InterPro" id="IPR011044">
    <property type="entry name" value="Quino_amine_DH_bsu"/>
</dbReference>
<dbReference type="Proteomes" id="UP000094463">
    <property type="component" value="Chromosome"/>
</dbReference>
<dbReference type="SUPFAM" id="SSF50969">
    <property type="entry name" value="YVTN repeat-like/Quinoprotein amine dehydrogenase"/>
    <property type="match status" value="1"/>
</dbReference>
<dbReference type="AlphaFoldDB" id="A0A1D7QSL9"/>
<reference evidence="1 2" key="1">
    <citation type="submission" date="2015-08" db="EMBL/GenBank/DDBJ databases">
        <title>The complete genome sequence of Bacillus beveridgei MLTeJB.</title>
        <authorList>
            <person name="Hanson T.E."/>
            <person name="Mesa C."/>
            <person name="Basesman S.M."/>
            <person name="Oremland R.S."/>
        </authorList>
    </citation>
    <scope>NUCLEOTIDE SEQUENCE [LARGE SCALE GENOMIC DNA]</scope>
    <source>
        <strain evidence="1 2">MLTeJB</strain>
    </source>
</reference>